<dbReference type="EMBL" id="FLQP01000020">
    <property type="protein sequence ID" value="SBS63356.1"/>
    <property type="molecule type" value="Genomic_DNA"/>
</dbReference>
<dbReference type="RefSeq" id="WP_065678836.1">
    <property type="nucleotide sequence ID" value="NZ_AP025461.1"/>
</dbReference>
<evidence type="ECO:0008006" key="3">
    <source>
        <dbReference type="Google" id="ProtNLM"/>
    </source>
</evidence>
<reference evidence="2" key="1">
    <citation type="submission" date="2016-06" db="EMBL/GenBank/DDBJ databases">
        <authorList>
            <person name="Rodrigo-Torres Lidia"/>
            <person name="Arahal R.David."/>
        </authorList>
    </citation>
    <scope>NUCLEOTIDE SEQUENCE [LARGE SCALE GENOMIC DNA]</scope>
    <source>
        <strain evidence="2">CECT 7223</strain>
    </source>
</reference>
<dbReference type="AlphaFoldDB" id="A0A1C3IPK4"/>
<dbReference type="GeneID" id="94235815"/>
<dbReference type="Proteomes" id="UP000092876">
    <property type="component" value="Unassembled WGS sequence"/>
</dbReference>
<evidence type="ECO:0000313" key="1">
    <source>
        <dbReference type="EMBL" id="SBS63356.1"/>
    </source>
</evidence>
<name>A0A1C3IPK4_9VIBR</name>
<protein>
    <recommendedName>
        <fullName evidence="3">DUF2290 domain-containing protein</fullName>
    </recommendedName>
</protein>
<proteinExistence type="predicted"/>
<accession>A0A1C3IPK4</accession>
<sequence>MASKPQLLENVGNLTKLIEASDYEILADTGPLYQLKSTLERSDFPSGLKYSLIDLKFDNVSEGQFISGNWDADSLEVKLHLDIQMDANQPFKYGNVKEALVEIDYEALTEDGEIARGAWHLDFHHHTTGQPNFIHPRYHIHHGGRRIKENTENYGELVLLDAPRLQHPPLDLFLAFDMVLTNFFERRIWQNFREDTTYQAIIKSSHEHWWKDYYGQIADYWKFQTNGVSDVQKRKDAQQENPYLIV</sequence>
<organism evidence="1 2">
    <name type="scientific">Vibrio atlanticus</name>
    <dbReference type="NCBI Taxonomy" id="693153"/>
    <lineage>
        <taxon>Bacteria</taxon>
        <taxon>Pseudomonadati</taxon>
        <taxon>Pseudomonadota</taxon>
        <taxon>Gammaproteobacteria</taxon>
        <taxon>Vibrionales</taxon>
        <taxon>Vibrionaceae</taxon>
        <taxon>Vibrio</taxon>
    </lineage>
</organism>
<evidence type="ECO:0000313" key="2">
    <source>
        <dbReference type="Proteomes" id="UP000092876"/>
    </source>
</evidence>
<gene>
    <name evidence="1" type="ORF">VAT7223_01615</name>
</gene>